<evidence type="ECO:0000256" key="11">
    <source>
        <dbReference type="RuleBase" id="RU004423"/>
    </source>
</evidence>
<keyword evidence="9 12" id="KW-0675">Receptor</keyword>
<protein>
    <recommendedName>
        <fullName evidence="12">Taste receptor type 2</fullName>
    </recommendedName>
</protein>
<keyword evidence="8 12" id="KW-0472">Membrane</keyword>
<keyword evidence="5 12" id="KW-0812">Transmembrane</keyword>
<evidence type="ECO:0000256" key="8">
    <source>
        <dbReference type="ARBA" id="ARBA00023136"/>
    </source>
</evidence>
<dbReference type="Proteomes" id="UP000515126">
    <property type="component" value="Chromosome 6"/>
</dbReference>
<comment type="subcellular location">
    <subcellularLocation>
        <location evidence="1 12">Membrane</location>
        <topology evidence="1 12">Multi-pass membrane protein</topology>
    </subcellularLocation>
</comment>
<evidence type="ECO:0000256" key="4">
    <source>
        <dbReference type="ARBA" id="ARBA00022606"/>
    </source>
</evidence>
<evidence type="ECO:0000256" key="13">
    <source>
        <dbReference type="SAM" id="Phobius"/>
    </source>
</evidence>
<evidence type="ECO:0000313" key="14">
    <source>
        <dbReference type="Proteomes" id="UP000515126"/>
    </source>
</evidence>
<dbReference type="KEGG" id="mcal:110295856"/>
<feature type="transmembrane region" description="Helical" evidence="13">
    <location>
        <begin position="228"/>
        <end position="251"/>
    </location>
</feature>
<evidence type="ECO:0000313" key="15">
    <source>
        <dbReference type="RefSeq" id="XP_021019884.1"/>
    </source>
</evidence>
<feature type="transmembrane region" description="Helical" evidence="13">
    <location>
        <begin position="56"/>
        <end position="77"/>
    </location>
</feature>
<reference evidence="15" key="1">
    <citation type="submission" date="2025-08" db="UniProtKB">
        <authorList>
            <consortium name="RefSeq"/>
        </authorList>
    </citation>
    <scope>IDENTIFICATION</scope>
</reference>
<dbReference type="FunFam" id="1.20.1070.10:FF:000055">
    <property type="entry name" value="Taste receptor type 2"/>
    <property type="match status" value="1"/>
</dbReference>
<keyword evidence="14" id="KW-1185">Reference proteome</keyword>
<feature type="transmembrane region" description="Helical" evidence="13">
    <location>
        <begin position="263"/>
        <end position="285"/>
    </location>
</feature>
<feature type="transmembrane region" description="Helical" evidence="13">
    <location>
        <begin position="129"/>
        <end position="152"/>
    </location>
</feature>
<proteinExistence type="inferred from homology"/>
<evidence type="ECO:0000256" key="7">
    <source>
        <dbReference type="ARBA" id="ARBA00023040"/>
    </source>
</evidence>
<evidence type="ECO:0000256" key="3">
    <source>
        <dbReference type="ARBA" id="ARBA00022480"/>
    </source>
</evidence>
<feature type="transmembrane region" description="Helical" evidence="13">
    <location>
        <begin position="12"/>
        <end position="36"/>
    </location>
</feature>
<feature type="transmembrane region" description="Helical" evidence="13">
    <location>
        <begin position="174"/>
        <end position="207"/>
    </location>
</feature>
<dbReference type="AlphaFoldDB" id="A0A6P5PVX4"/>
<dbReference type="GO" id="GO:0033038">
    <property type="term" value="F:bitter taste receptor activity"/>
    <property type="evidence" value="ECO:0007669"/>
    <property type="project" value="InterPro"/>
</dbReference>
<keyword evidence="6 13" id="KW-1133">Transmembrane helix</keyword>
<dbReference type="RefSeq" id="XP_021019884.1">
    <property type="nucleotide sequence ID" value="XM_021164225.1"/>
</dbReference>
<accession>A0A6P5PVX4</accession>
<gene>
    <name evidence="15" type="primary">LOC110295856</name>
</gene>
<organism evidence="14 15">
    <name type="scientific">Mus caroli</name>
    <name type="common">Ryukyu mouse</name>
    <name type="synonym">Ricefield mouse</name>
    <dbReference type="NCBI Taxonomy" id="10089"/>
    <lineage>
        <taxon>Eukaryota</taxon>
        <taxon>Metazoa</taxon>
        <taxon>Chordata</taxon>
        <taxon>Craniata</taxon>
        <taxon>Vertebrata</taxon>
        <taxon>Euteleostomi</taxon>
        <taxon>Mammalia</taxon>
        <taxon>Eutheria</taxon>
        <taxon>Euarchontoglires</taxon>
        <taxon>Glires</taxon>
        <taxon>Rodentia</taxon>
        <taxon>Myomorpha</taxon>
        <taxon>Muroidea</taxon>
        <taxon>Muridae</taxon>
        <taxon>Murinae</taxon>
        <taxon>Mus</taxon>
        <taxon>Mus</taxon>
    </lineage>
</organism>
<evidence type="ECO:0000256" key="1">
    <source>
        <dbReference type="ARBA" id="ARBA00004141"/>
    </source>
</evidence>
<name>A0A6P5PVX4_MUSCR</name>
<keyword evidence="7 12" id="KW-0297">G-protein coupled receptor</keyword>
<sequence length="320" mass="37107">MDGIIQNMFTFIVIVEIIIGWIGNGFIALVNCMHWYKRRKISALNQILTALAFSRIYLLLTVFTVIAVSTLYTHALVTRRVVKLINFHLLFSNHFSMWLAACLGLYYFLKIAHFPSSIFVYLKMRINQVVSGTLLMSLGLLFLNTLLINSYIDTKMDEYRGHLLYDLTSNNTASFYRVILVINNCIFTSIPFTLSQSTFLLLIFSLWRHYKKMQQHAQRCRDVLADAHIRVLQTMITYVLLCAIFFLSLSMQILRSELLKNILYVRFCEIVAAVFPSGHSCVLICRDTNLRGTFLSVLLWLKQRFTSWVPNINCRSSCIF</sequence>
<comment type="similarity">
    <text evidence="2 11">Belongs to the G-protein coupled receptor T2R family.</text>
</comment>
<evidence type="ECO:0000256" key="12">
    <source>
        <dbReference type="RuleBase" id="RU004424"/>
    </source>
</evidence>
<dbReference type="PANTHER" id="PTHR11394:SF34">
    <property type="entry name" value="TASTE RECEPTOR TYPE 2 MEMBER 129"/>
    <property type="match status" value="1"/>
</dbReference>
<keyword evidence="10 12" id="KW-0807">Transducer</keyword>
<evidence type="ECO:0000256" key="5">
    <source>
        <dbReference type="ARBA" id="ARBA00022692"/>
    </source>
</evidence>
<evidence type="ECO:0000256" key="2">
    <source>
        <dbReference type="ARBA" id="ARBA00007376"/>
    </source>
</evidence>
<evidence type="ECO:0000256" key="10">
    <source>
        <dbReference type="ARBA" id="ARBA00023224"/>
    </source>
</evidence>
<dbReference type="GO" id="GO:0004930">
    <property type="term" value="F:G protein-coupled receptor activity"/>
    <property type="evidence" value="ECO:0007669"/>
    <property type="project" value="UniProtKB-KW"/>
</dbReference>
<dbReference type="CDD" id="cd15019">
    <property type="entry name" value="7tm_TAS2R14-like"/>
    <property type="match status" value="1"/>
</dbReference>
<dbReference type="Gene3D" id="1.20.1070.10">
    <property type="entry name" value="Rhodopsin 7-helix transmembrane proteins"/>
    <property type="match status" value="1"/>
</dbReference>
<dbReference type="SUPFAM" id="SSF81321">
    <property type="entry name" value="Family A G protein-coupled receptor-like"/>
    <property type="match status" value="1"/>
</dbReference>
<feature type="transmembrane region" description="Helical" evidence="13">
    <location>
        <begin position="89"/>
        <end position="109"/>
    </location>
</feature>
<dbReference type="PANTHER" id="PTHR11394">
    <property type="entry name" value="TASTE RECEPTOR TYPE 2"/>
    <property type="match status" value="1"/>
</dbReference>
<dbReference type="InterPro" id="IPR007960">
    <property type="entry name" value="TAS2R"/>
</dbReference>
<evidence type="ECO:0000256" key="9">
    <source>
        <dbReference type="ARBA" id="ARBA00023170"/>
    </source>
</evidence>
<evidence type="ECO:0000256" key="6">
    <source>
        <dbReference type="ARBA" id="ARBA00022989"/>
    </source>
</evidence>
<dbReference type="Pfam" id="PF05296">
    <property type="entry name" value="TAS2R"/>
    <property type="match status" value="1"/>
</dbReference>
<keyword evidence="3 12" id="KW-0919">Taste</keyword>
<keyword evidence="4 12" id="KW-0716">Sensory transduction</keyword>
<dbReference type="GO" id="GO:0016020">
    <property type="term" value="C:membrane"/>
    <property type="evidence" value="ECO:0007669"/>
    <property type="project" value="UniProtKB-SubCell"/>
</dbReference>
<dbReference type="GeneID" id="110295856"/>